<gene>
    <name evidence="1" type="ORF">MiSe_50430</name>
</gene>
<evidence type="ECO:0000313" key="2">
    <source>
        <dbReference type="Proteomes" id="UP001050975"/>
    </source>
</evidence>
<name>A0AAV3XD15_9CYAN</name>
<dbReference type="AlphaFoldDB" id="A0AAV3XD15"/>
<evidence type="ECO:0008006" key="3">
    <source>
        <dbReference type="Google" id="ProtNLM"/>
    </source>
</evidence>
<keyword evidence="2" id="KW-1185">Reference proteome</keyword>
<proteinExistence type="predicted"/>
<dbReference type="Proteomes" id="UP001050975">
    <property type="component" value="Unassembled WGS sequence"/>
</dbReference>
<sequence length="60" mass="7051">MSTEKGRKRLKNQPVLHDELKKKRGVWITDTAWGMLQETAVRNQTSCSEYLEMLIRRECG</sequence>
<dbReference type="EMBL" id="BLAY01000085">
    <property type="protein sequence ID" value="GET40234.1"/>
    <property type="molecule type" value="Genomic_DNA"/>
</dbReference>
<reference evidence="1" key="1">
    <citation type="submission" date="2019-10" db="EMBL/GenBank/DDBJ databases">
        <title>Draft genome sequece of Microseira wollei NIES-4236.</title>
        <authorList>
            <person name="Yamaguchi H."/>
            <person name="Suzuki S."/>
            <person name="Kawachi M."/>
        </authorList>
    </citation>
    <scope>NUCLEOTIDE SEQUENCE</scope>
    <source>
        <strain evidence="1">NIES-4236</strain>
    </source>
</reference>
<comment type="caution">
    <text evidence="1">The sequence shown here is derived from an EMBL/GenBank/DDBJ whole genome shotgun (WGS) entry which is preliminary data.</text>
</comment>
<dbReference type="RefSeq" id="WP_226586078.1">
    <property type="nucleotide sequence ID" value="NZ_BLAY01000085.1"/>
</dbReference>
<protein>
    <recommendedName>
        <fullName evidence="3">CopG domain protein DNA-binding domain protein</fullName>
    </recommendedName>
</protein>
<organism evidence="1 2">
    <name type="scientific">Microseira wollei NIES-4236</name>
    <dbReference type="NCBI Taxonomy" id="2530354"/>
    <lineage>
        <taxon>Bacteria</taxon>
        <taxon>Bacillati</taxon>
        <taxon>Cyanobacteriota</taxon>
        <taxon>Cyanophyceae</taxon>
        <taxon>Oscillatoriophycideae</taxon>
        <taxon>Aerosakkonematales</taxon>
        <taxon>Aerosakkonemataceae</taxon>
        <taxon>Microseira</taxon>
    </lineage>
</organism>
<evidence type="ECO:0000313" key="1">
    <source>
        <dbReference type="EMBL" id="GET40234.1"/>
    </source>
</evidence>
<accession>A0AAV3XD15</accession>